<dbReference type="InterPro" id="IPR012337">
    <property type="entry name" value="RNaseH-like_sf"/>
</dbReference>
<dbReference type="EC" id="3.1.26.4" evidence="6 14"/>
<gene>
    <name evidence="14 18" type="primary">rnhB</name>
    <name evidence="18" type="ORF">GCM10007879_20560</name>
</gene>
<keyword evidence="13 14" id="KW-0464">Manganese</keyword>
<keyword evidence="12 14" id="KW-0378">Hydrolase</keyword>
<evidence type="ECO:0000256" key="14">
    <source>
        <dbReference type="HAMAP-Rule" id="MF_00052"/>
    </source>
</evidence>
<evidence type="ECO:0000256" key="10">
    <source>
        <dbReference type="ARBA" id="ARBA00022723"/>
    </source>
</evidence>
<protein>
    <recommendedName>
        <fullName evidence="7 14">Ribonuclease HII</fullName>
        <shortName evidence="14">RNase HII</shortName>
        <ecNumber evidence="6 14">3.1.26.4</ecNumber>
    </recommendedName>
</protein>
<evidence type="ECO:0000256" key="3">
    <source>
        <dbReference type="ARBA" id="ARBA00004065"/>
    </source>
</evidence>
<name>A0ABQ5UT14_9HYPH</name>
<evidence type="ECO:0000256" key="2">
    <source>
        <dbReference type="ARBA" id="ARBA00001946"/>
    </source>
</evidence>
<keyword evidence="11 14" id="KW-0255">Endonuclease</keyword>
<keyword evidence="10 14" id="KW-0479">Metal-binding</keyword>
<organism evidence="18 19">
    <name type="scientific">Maritalea porphyrae</name>
    <dbReference type="NCBI Taxonomy" id="880732"/>
    <lineage>
        <taxon>Bacteria</taxon>
        <taxon>Pseudomonadati</taxon>
        <taxon>Pseudomonadota</taxon>
        <taxon>Alphaproteobacteria</taxon>
        <taxon>Hyphomicrobiales</taxon>
        <taxon>Devosiaceae</taxon>
        <taxon>Maritalea</taxon>
    </lineage>
</organism>
<comment type="catalytic activity">
    <reaction evidence="1 14 15 16">
        <text>Endonucleolytic cleavage to 5'-phosphomonoester.</text>
        <dbReference type="EC" id="3.1.26.4"/>
    </reaction>
</comment>
<dbReference type="HAMAP" id="MF_00052_B">
    <property type="entry name" value="RNase_HII_B"/>
    <property type="match status" value="1"/>
</dbReference>
<dbReference type="InterPro" id="IPR001352">
    <property type="entry name" value="RNase_HII/HIII"/>
</dbReference>
<evidence type="ECO:0000256" key="7">
    <source>
        <dbReference type="ARBA" id="ARBA00019179"/>
    </source>
</evidence>
<evidence type="ECO:0000256" key="11">
    <source>
        <dbReference type="ARBA" id="ARBA00022759"/>
    </source>
</evidence>
<feature type="binding site" evidence="14 15">
    <location>
        <position position="125"/>
    </location>
    <ligand>
        <name>a divalent metal cation</name>
        <dbReference type="ChEBI" id="CHEBI:60240"/>
    </ligand>
</feature>
<evidence type="ECO:0000256" key="9">
    <source>
        <dbReference type="ARBA" id="ARBA00022722"/>
    </source>
</evidence>
<evidence type="ECO:0000256" key="16">
    <source>
        <dbReference type="RuleBase" id="RU003515"/>
    </source>
</evidence>
<dbReference type="CDD" id="cd07182">
    <property type="entry name" value="RNase_HII_bacteria_HII_like"/>
    <property type="match status" value="1"/>
</dbReference>
<dbReference type="PANTHER" id="PTHR10954:SF18">
    <property type="entry name" value="RIBONUCLEASE HII"/>
    <property type="match status" value="1"/>
</dbReference>
<reference evidence="18" key="2">
    <citation type="submission" date="2023-01" db="EMBL/GenBank/DDBJ databases">
        <title>Draft genome sequence of Maritalea porphyrae strain NBRC 107169.</title>
        <authorList>
            <person name="Sun Q."/>
            <person name="Mori K."/>
        </authorList>
    </citation>
    <scope>NUCLEOTIDE SEQUENCE</scope>
    <source>
        <strain evidence="18">NBRC 107169</strain>
    </source>
</reference>
<dbReference type="PANTHER" id="PTHR10954">
    <property type="entry name" value="RIBONUCLEASE H2 SUBUNIT A"/>
    <property type="match status" value="1"/>
</dbReference>
<evidence type="ECO:0000256" key="12">
    <source>
        <dbReference type="ARBA" id="ARBA00022801"/>
    </source>
</evidence>
<keyword evidence="8 14" id="KW-0963">Cytoplasm</keyword>
<comment type="caution">
    <text evidence="18">The sequence shown here is derived from an EMBL/GenBank/DDBJ whole genome shotgun (WGS) entry which is preliminary data.</text>
</comment>
<reference evidence="18" key="1">
    <citation type="journal article" date="2014" name="Int. J. Syst. Evol. Microbiol.">
        <title>Complete genome of a new Firmicutes species belonging to the dominant human colonic microbiota ('Ruminococcus bicirculans') reveals two chromosomes and a selective capacity to utilize plant glucans.</title>
        <authorList>
            <consortium name="NISC Comparative Sequencing Program"/>
            <person name="Wegmann U."/>
            <person name="Louis P."/>
            <person name="Goesmann A."/>
            <person name="Henrissat B."/>
            <person name="Duncan S.H."/>
            <person name="Flint H.J."/>
        </authorList>
    </citation>
    <scope>NUCLEOTIDE SEQUENCE</scope>
    <source>
        <strain evidence="18">NBRC 107169</strain>
    </source>
</reference>
<evidence type="ECO:0000256" key="13">
    <source>
        <dbReference type="ARBA" id="ARBA00023211"/>
    </source>
</evidence>
<evidence type="ECO:0000313" key="18">
    <source>
        <dbReference type="EMBL" id="GLQ17807.1"/>
    </source>
</evidence>
<evidence type="ECO:0000256" key="5">
    <source>
        <dbReference type="ARBA" id="ARBA00007383"/>
    </source>
</evidence>
<proteinExistence type="inferred from homology"/>
<evidence type="ECO:0000256" key="1">
    <source>
        <dbReference type="ARBA" id="ARBA00000077"/>
    </source>
</evidence>
<comment type="similarity">
    <text evidence="5 14 16">Belongs to the RNase HII family.</text>
</comment>
<comment type="subcellular location">
    <subcellularLocation>
        <location evidence="4 14">Cytoplasm</location>
    </subcellularLocation>
</comment>
<sequence length="216" mass="23064">MRKTDSQPSLFPDGPDFLIEEQFRAKGLVVCGVDEAGRGPLAGPVVTAAVILDHQAIPDGLNDSKKLTAKKRDALYDAIMETAFVGICSAPPTTIFERNIRGATLHAMAQSVKALAKTPDIALIDGRDIPPQLPCRGQALIKGDSRSLSIAAASIIAKVTRDRMCELLGDALPDYGFGKHKGYGTAQHMKALKSQGATPHHRADFKPIAEIIAQKS</sequence>
<evidence type="ECO:0000259" key="17">
    <source>
        <dbReference type="PROSITE" id="PS51975"/>
    </source>
</evidence>
<evidence type="ECO:0000256" key="6">
    <source>
        <dbReference type="ARBA" id="ARBA00012180"/>
    </source>
</evidence>
<evidence type="ECO:0000313" key="19">
    <source>
        <dbReference type="Proteomes" id="UP001161405"/>
    </source>
</evidence>
<evidence type="ECO:0000256" key="15">
    <source>
        <dbReference type="PROSITE-ProRule" id="PRU01319"/>
    </source>
</evidence>
<dbReference type="NCBIfam" id="NF000595">
    <property type="entry name" value="PRK00015.1-3"/>
    <property type="match status" value="1"/>
</dbReference>
<keyword evidence="19" id="KW-1185">Reference proteome</keyword>
<dbReference type="InterPro" id="IPR022898">
    <property type="entry name" value="RNase_HII"/>
</dbReference>
<dbReference type="SUPFAM" id="SSF53098">
    <property type="entry name" value="Ribonuclease H-like"/>
    <property type="match status" value="1"/>
</dbReference>
<accession>A0ABQ5UT14</accession>
<comment type="cofactor">
    <cofactor evidence="14 15">
        <name>Mn(2+)</name>
        <dbReference type="ChEBI" id="CHEBI:29035"/>
    </cofactor>
    <cofactor evidence="14 15">
        <name>Mg(2+)</name>
        <dbReference type="ChEBI" id="CHEBI:18420"/>
    </cofactor>
    <text evidence="14 15">Manganese or magnesium. Binds 1 divalent metal ion per monomer in the absence of substrate. May bind a second metal ion after substrate binding.</text>
</comment>
<dbReference type="PROSITE" id="PS51975">
    <property type="entry name" value="RNASE_H_2"/>
    <property type="match status" value="1"/>
</dbReference>
<feature type="domain" description="RNase H type-2" evidence="17">
    <location>
        <begin position="28"/>
        <end position="216"/>
    </location>
</feature>
<dbReference type="InterPro" id="IPR024567">
    <property type="entry name" value="RNase_HII/HIII_dom"/>
</dbReference>
<dbReference type="Gene3D" id="3.30.420.10">
    <property type="entry name" value="Ribonuclease H-like superfamily/Ribonuclease H"/>
    <property type="match status" value="1"/>
</dbReference>
<comment type="cofactor">
    <cofactor evidence="2">
        <name>Mg(2+)</name>
        <dbReference type="ChEBI" id="CHEBI:18420"/>
    </cofactor>
</comment>
<evidence type="ECO:0000256" key="8">
    <source>
        <dbReference type="ARBA" id="ARBA00022490"/>
    </source>
</evidence>
<dbReference type="RefSeq" id="WP_284364223.1">
    <property type="nucleotide sequence ID" value="NZ_BSNI01000002.1"/>
</dbReference>
<dbReference type="Pfam" id="PF01351">
    <property type="entry name" value="RNase_HII"/>
    <property type="match status" value="1"/>
</dbReference>
<keyword evidence="9 14" id="KW-0540">Nuclease</keyword>
<feature type="binding site" evidence="14 15">
    <location>
        <position position="35"/>
    </location>
    <ligand>
        <name>a divalent metal cation</name>
        <dbReference type="ChEBI" id="CHEBI:60240"/>
    </ligand>
</feature>
<feature type="binding site" evidence="14 15">
    <location>
        <position position="34"/>
    </location>
    <ligand>
        <name>a divalent metal cation</name>
        <dbReference type="ChEBI" id="CHEBI:60240"/>
    </ligand>
</feature>
<evidence type="ECO:0000256" key="4">
    <source>
        <dbReference type="ARBA" id="ARBA00004496"/>
    </source>
</evidence>
<dbReference type="Proteomes" id="UP001161405">
    <property type="component" value="Unassembled WGS sequence"/>
</dbReference>
<comment type="function">
    <text evidence="3 14 16">Endonuclease that specifically degrades the RNA of RNA-DNA hybrids.</text>
</comment>
<dbReference type="InterPro" id="IPR036397">
    <property type="entry name" value="RNaseH_sf"/>
</dbReference>
<dbReference type="EMBL" id="BSNI01000002">
    <property type="protein sequence ID" value="GLQ17807.1"/>
    <property type="molecule type" value="Genomic_DNA"/>
</dbReference>